<name>A0A0S2HUS9_9BACT</name>
<accession>A0A0S2HUS9</accession>
<dbReference type="KEGG" id="blq:L21SP5_00096"/>
<proteinExistence type="predicted"/>
<protein>
    <submittedName>
        <fullName evidence="2">Uncharacterized protein</fullName>
    </submittedName>
</protein>
<keyword evidence="3" id="KW-1185">Reference proteome</keyword>
<dbReference type="EMBL" id="CP013118">
    <property type="protein sequence ID" value="ALO13791.1"/>
    <property type="molecule type" value="Genomic_DNA"/>
</dbReference>
<evidence type="ECO:0000313" key="2">
    <source>
        <dbReference type="EMBL" id="ALO13791.1"/>
    </source>
</evidence>
<evidence type="ECO:0000313" key="3">
    <source>
        <dbReference type="Proteomes" id="UP000064893"/>
    </source>
</evidence>
<organism evidence="2 3">
    <name type="scientific">Salinivirga cyanobacteriivorans</name>
    <dbReference type="NCBI Taxonomy" id="1307839"/>
    <lineage>
        <taxon>Bacteria</taxon>
        <taxon>Pseudomonadati</taxon>
        <taxon>Bacteroidota</taxon>
        <taxon>Bacteroidia</taxon>
        <taxon>Bacteroidales</taxon>
        <taxon>Salinivirgaceae</taxon>
        <taxon>Salinivirga</taxon>
    </lineage>
</organism>
<evidence type="ECO:0000313" key="1">
    <source>
        <dbReference type="EMBL" id="ALO13778.1"/>
    </source>
</evidence>
<dbReference type="KEGG" id="blq:L21SP5_00109"/>
<dbReference type="Proteomes" id="UP000064893">
    <property type="component" value="Chromosome"/>
</dbReference>
<reference evidence="2 3" key="1">
    <citation type="submission" date="2015-11" db="EMBL/GenBank/DDBJ databases">
        <title>Description and complete genome sequence of a novel strain predominating in hypersaline microbial mats and representing a new family of the Bacteriodetes phylum.</title>
        <authorList>
            <person name="Spring S."/>
            <person name="Bunk B."/>
            <person name="Sproer C."/>
            <person name="Klenk H.-P."/>
        </authorList>
    </citation>
    <scope>NUCLEOTIDE SEQUENCE [LARGE SCALE GENOMIC DNA]</scope>
    <source>
        <strain evidence="2 3">L21-Spi-D4</strain>
    </source>
</reference>
<dbReference type="AlphaFoldDB" id="A0A0S2HUS9"/>
<gene>
    <name evidence="1" type="ORF">L21SP5_00096</name>
    <name evidence="2" type="ORF">L21SP5_00109</name>
</gene>
<sequence length="592" mass="67795">MDYSTGTELWKYQWDLIHNPEGGWHIFEDVEEGEVVIEDKAVVLARAIKNVQCARNEDEEQVFLYWGKSQYVIRLNTLLDSLNKPNVDYGYEILTIDFNGEMPLSGYASDYFSTDIESSDSEKQIKLTGNSSTIIIEPLNYNSPTATDAYEYCKSLFNDNIEYANVSELSIEALKGLSLCELRNLEINLRQEAIDEIVSESIVPSVDMLLKNVINTTQDEVAMKEWYIEKIEQTNNIDKLVSFIKYIPEAWLENALSSDNIQNRVLVITNSGLNTKKYNALRKLMRSVTSQETATSLYSWLKDESSLHQELFGSLNDISSDNFKNIAIGVTHLYCLQNSENIIAEGKDVEKENFFVWNPLGNITDYNLNEIDNWEAMMDFRSNAYIATYRVLFEDNGDFIVNVQRSTLLGPQFNSFELDPFETVSVYFEVKNEHIGIEDHTVAMPGVYLAWLIETAEEEAEEAFVEFALTIATFYFPAASLSRAINAGSYMRMLWNGFLLTKTVTDRFLKDDDIRAFAKNKLGVEFMDIYGTVSKVIDVGVIYSDFAHDEYLSAITNLVQAWDNVDENDKDSFESAYPEEFQLLQNKINSFR</sequence>
<dbReference type="STRING" id="1307839.L21SP5_00096"/>
<dbReference type="EMBL" id="CP013118">
    <property type="protein sequence ID" value="ALO13778.1"/>
    <property type="molecule type" value="Genomic_DNA"/>
</dbReference>